<comment type="caution">
    <text evidence="1">The sequence shown here is derived from an EMBL/GenBank/DDBJ whole genome shotgun (WGS) entry which is preliminary data.</text>
</comment>
<gene>
    <name evidence="1" type="ORF">A3B56_00520</name>
</gene>
<accession>A0A1F7JEX2</accession>
<dbReference type="EMBL" id="MGAU01000038">
    <property type="protein sequence ID" value="OGK54145.1"/>
    <property type="molecule type" value="Genomic_DNA"/>
</dbReference>
<name>A0A1F7JEX2_9BACT</name>
<protein>
    <submittedName>
        <fullName evidence="1">Uncharacterized protein</fullName>
    </submittedName>
</protein>
<reference evidence="1 2" key="1">
    <citation type="journal article" date="2016" name="Nat. Commun.">
        <title>Thousands of microbial genomes shed light on interconnected biogeochemical processes in an aquifer system.</title>
        <authorList>
            <person name="Anantharaman K."/>
            <person name="Brown C.T."/>
            <person name="Hug L.A."/>
            <person name="Sharon I."/>
            <person name="Castelle C.J."/>
            <person name="Probst A.J."/>
            <person name="Thomas B.C."/>
            <person name="Singh A."/>
            <person name="Wilkins M.J."/>
            <person name="Karaoz U."/>
            <person name="Brodie E.L."/>
            <person name="Williams K.H."/>
            <person name="Hubbard S.S."/>
            <person name="Banfield J.F."/>
        </authorList>
    </citation>
    <scope>NUCLEOTIDE SEQUENCE [LARGE SCALE GENOMIC DNA]</scope>
</reference>
<organism evidence="1 2">
    <name type="scientific">Candidatus Roizmanbacteria bacterium RIFCSPLOWO2_01_FULL_45_11</name>
    <dbReference type="NCBI Taxonomy" id="1802070"/>
    <lineage>
        <taxon>Bacteria</taxon>
        <taxon>Candidatus Roizmaniibacteriota</taxon>
    </lineage>
</organism>
<dbReference type="Proteomes" id="UP000178486">
    <property type="component" value="Unassembled WGS sequence"/>
</dbReference>
<evidence type="ECO:0000313" key="2">
    <source>
        <dbReference type="Proteomes" id="UP000178486"/>
    </source>
</evidence>
<sequence>MKNGLLKNPIYNDLSGYFLHNKKQYPMQKALLKNKALQYLFTMQKAPLKNGFITVNKRSRATITP</sequence>
<evidence type="ECO:0000313" key="1">
    <source>
        <dbReference type="EMBL" id="OGK54145.1"/>
    </source>
</evidence>
<proteinExistence type="predicted"/>
<dbReference type="AlphaFoldDB" id="A0A1F7JEX2"/>